<dbReference type="AlphaFoldDB" id="A0A1F7RIZ0"/>
<dbReference type="EMBL" id="MGDD01000346">
    <property type="protein sequence ID" value="OGL41482.1"/>
    <property type="molecule type" value="Genomic_DNA"/>
</dbReference>
<gene>
    <name evidence="11" type="ORF">A2161_09500</name>
</gene>
<dbReference type="GO" id="GO:0017038">
    <property type="term" value="P:protein import"/>
    <property type="evidence" value="ECO:0007669"/>
    <property type="project" value="TreeGrafter"/>
</dbReference>
<comment type="similarity">
    <text evidence="8">Belongs to the exbB/tolQ family.</text>
</comment>
<evidence type="ECO:0000256" key="9">
    <source>
        <dbReference type="SAM" id="Phobius"/>
    </source>
</evidence>
<evidence type="ECO:0000313" key="12">
    <source>
        <dbReference type="Proteomes" id="UP000179266"/>
    </source>
</evidence>
<evidence type="ECO:0000256" key="7">
    <source>
        <dbReference type="ARBA" id="ARBA00023136"/>
    </source>
</evidence>
<keyword evidence="2 8" id="KW-0813">Transport</keyword>
<proteinExistence type="inferred from homology"/>
<organism evidence="11 12">
    <name type="scientific">Candidatus Schekmanbacteria bacterium RBG_13_48_7</name>
    <dbReference type="NCBI Taxonomy" id="1817878"/>
    <lineage>
        <taxon>Bacteria</taxon>
        <taxon>Candidatus Schekmaniibacteriota</taxon>
    </lineage>
</organism>
<evidence type="ECO:0000256" key="6">
    <source>
        <dbReference type="ARBA" id="ARBA00022989"/>
    </source>
</evidence>
<evidence type="ECO:0000256" key="4">
    <source>
        <dbReference type="ARBA" id="ARBA00022692"/>
    </source>
</evidence>
<keyword evidence="4 9" id="KW-0812">Transmembrane</keyword>
<sequence length="205" mass="22845">MWPLLFCSILAVAFVLERFWHYHKASKHTNLFLDRIKEVFHSRNLRAALEVCEQSRGPIASIIKAGLIKYQSSYKKSNELRQAEAEKAIEAAGGLEMARLERGLITLATVSNVAPLLGFLGTVTGMIRSFDVIARKGLNDPTLVAFGISEALITTATGLIIAIPTLGFYNYFTSRVSKMVLQMQETATWLMETLESSEDDFQPVK</sequence>
<dbReference type="InterPro" id="IPR050790">
    <property type="entry name" value="ExbB/TolQ_transport"/>
</dbReference>
<reference evidence="11 12" key="1">
    <citation type="journal article" date="2016" name="Nat. Commun.">
        <title>Thousands of microbial genomes shed light on interconnected biogeochemical processes in an aquifer system.</title>
        <authorList>
            <person name="Anantharaman K."/>
            <person name="Brown C.T."/>
            <person name="Hug L.A."/>
            <person name="Sharon I."/>
            <person name="Castelle C.J."/>
            <person name="Probst A.J."/>
            <person name="Thomas B.C."/>
            <person name="Singh A."/>
            <person name="Wilkins M.J."/>
            <person name="Karaoz U."/>
            <person name="Brodie E.L."/>
            <person name="Williams K.H."/>
            <person name="Hubbard S.S."/>
            <person name="Banfield J.F."/>
        </authorList>
    </citation>
    <scope>NUCLEOTIDE SEQUENCE [LARGE SCALE GENOMIC DNA]</scope>
</reference>
<dbReference type="PANTHER" id="PTHR30625">
    <property type="entry name" value="PROTEIN TOLQ"/>
    <property type="match status" value="1"/>
</dbReference>
<protein>
    <recommendedName>
        <fullName evidence="10">MotA/TolQ/ExbB proton channel domain-containing protein</fullName>
    </recommendedName>
</protein>
<comment type="subcellular location">
    <subcellularLocation>
        <location evidence="1">Cell membrane</location>
        <topology evidence="1">Multi-pass membrane protein</topology>
    </subcellularLocation>
    <subcellularLocation>
        <location evidence="8">Membrane</location>
        <topology evidence="8">Multi-pass membrane protein</topology>
    </subcellularLocation>
</comment>
<evidence type="ECO:0000256" key="3">
    <source>
        <dbReference type="ARBA" id="ARBA00022475"/>
    </source>
</evidence>
<feature type="domain" description="MotA/TolQ/ExbB proton channel" evidence="10">
    <location>
        <begin position="57"/>
        <end position="184"/>
    </location>
</feature>
<keyword evidence="3" id="KW-1003">Cell membrane</keyword>
<dbReference type="GO" id="GO:0005886">
    <property type="term" value="C:plasma membrane"/>
    <property type="evidence" value="ECO:0007669"/>
    <property type="project" value="UniProtKB-SubCell"/>
</dbReference>
<feature type="transmembrane region" description="Helical" evidence="9">
    <location>
        <begin position="151"/>
        <end position="172"/>
    </location>
</feature>
<keyword evidence="6 9" id="KW-1133">Transmembrane helix</keyword>
<dbReference type="InterPro" id="IPR002898">
    <property type="entry name" value="MotA_ExbB_proton_chnl"/>
</dbReference>
<keyword evidence="7 9" id="KW-0472">Membrane</keyword>
<dbReference type="Proteomes" id="UP000179266">
    <property type="component" value="Unassembled WGS sequence"/>
</dbReference>
<name>A0A1F7RIZ0_9BACT</name>
<comment type="caution">
    <text evidence="11">The sequence shown here is derived from an EMBL/GenBank/DDBJ whole genome shotgun (WGS) entry which is preliminary data.</text>
</comment>
<dbReference type="PANTHER" id="PTHR30625:SF15">
    <property type="entry name" value="BIOPOLYMER TRANSPORT PROTEIN EXBB"/>
    <property type="match status" value="1"/>
</dbReference>
<evidence type="ECO:0000256" key="1">
    <source>
        <dbReference type="ARBA" id="ARBA00004651"/>
    </source>
</evidence>
<accession>A0A1F7RIZ0</accession>
<keyword evidence="5 8" id="KW-0653">Protein transport</keyword>
<evidence type="ECO:0000313" key="11">
    <source>
        <dbReference type="EMBL" id="OGL41482.1"/>
    </source>
</evidence>
<evidence type="ECO:0000256" key="5">
    <source>
        <dbReference type="ARBA" id="ARBA00022927"/>
    </source>
</evidence>
<evidence type="ECO:0000259" key="10">
    <source>
        <dbReference type="Pfam" id="PF01618"/>
    </source>
</evidence>
<evidence type="ECO:0000256" key="2">
    <source>
        <dbReference type="ARBA" id="ARBA00022448"/>
    </source>
</evidence>
<evidence type="ECO:0000256" key="8">
    <source>
        <dbReference type="RuleBase" id="RU004057"/>
    </source>
</evidence>
<dbReference type="Pfam" id="PF01618">
    <property type="entry name" value="MotA_ExbB"/>
    <property type="match status" value="1"/>
</dbReference>